<dbReference type="OrthoDB" id="654211at2759"/>
<protein>
    <submittedName>
        <fullName evidence="2">Uncharacterized protein</fullName>
    </submittedName>
</protein>
<dbReference type="EMBL" id="JAGTJS010000036">
    <property type="protein sequence ID" value="KAH7230711.1"/>
    <property type="molecule type" value="Genomic_DNA"/>
</dbReference>
<name>A0A9P9JRN6_FUSSL</name>
<gene>
    <name evidence="2" type="ORF">B0J15DRAFT_433757</name>
</gene>
<organism evidence="2 3">
    <name type="scientific">Fusarium solani</name>
    <name type="common">Filamentous fungus</name>
    <dbReference type="NCBI Taxonomy" id="169388"/>
    <lineage>
        <taxon>Eukaryota</taxon>
        <taxon>Fungi</taxon>
        <taxon>Dikarya</taxon>
        <taxon>Ascomycota</taxon>
        <taxon>Pezizomycotina</taxon>
        <taxon>Sordariomycetes</taxon>
        <taxon>Hypocreomycetidae</taxon>
        <taxon>Hypocreales</taxon>
        <taxon>Nectriaceae</taxon>
        <taxon>Fusarium</taxon>
        <taxon>Fusarium solani species complex</taxon>
    </lineage>
</organism>
<feature type="region of interest" description="Disordered" evidence="1">
    <location>
        <begin position="44"/>
        <end position="71"/>
    </location>
</feature>
<evidence type="ECO:0000313" key="2">
    <source>
        <dbReference type="EMBL" id="KAH7230711.1"/>
    </source>
</evidence>
<sequence length="406" mass="45893">MTESHRSATSVGSSIGEIVDCTFCKKKSISCHYSLRRSRARKGAVAKGHDATRFDHYSSHNASTDEPAQNAIPETAVETSGASSMMGTSSHNPLNVVSPPHLHVDATTEPESPDDTACLKMILQELSTSPPRSSPLRDTDFPDTMEKWVLDCFESYVNHFHHRWHIITAPTYELKKKPYDNAASVLMIGSYFSHSTDQIHLSVTIHEKLMDHYLQLTVRVETQLSLLYRQRPRLLNKELSTPLPSTFSLRNCYDFGTFTHREKRESSGRDVKLSMMMRYPDWFLPDPLLVEDIHLGLCGLAFDLFEQPQPHSVSSARDNASAISSRANIMRRLAIWAEHIKAISQKLSSDASHPDDHDLVIAYLQREDETSALSYDRSAVKDRIQDIFQETTTLYDKLQTLLSVGK</sequence>
<evidence type="ECO:0000313" key="3">
    <source>
        <dbReference type="Proteomes" id="UP000736672"/>
    </source>
</evidence>
<accession>A0A9P9JRN6</accession>
<dbReference type="AlphaFoldDB" id="A0A9P9JRN6"/>
<feature type="compositionally biased region" description="Basic and acidic residues" evidence="1">
    <location>
        <begin position="47"/>
        <end position="58"/>
    </location>
</feature>
<evidence type="ECO:0000256" key="1">
    <source>
        <dbReference type="SAM" id="MobiDB-lite"/>
    </source>
</evidence>
<keyword evidence="3" id="KW-1185">Reference proteome</keyword>
<proteinExistence type="predicted"/>
<comment type="caution">
    <text evidence="2">The sequence shown here is derived from an EMBL/GenBank/DDBJ whole genome shotgun (WGS) entry which is preliminary data.</text>
</comment>
<reference evidence="2" key="1">
    <citation type="journal article" date="2021" name="Nat. Commun.">
        <title>Genetic determinants of endophytism in the Arabidopsis root mycobiome.</title>
        <authorList>
            <person name="Mesny F."/>
            <person name="Miyauchi S."/>
            <person name="Thiergart T."/>
            <person name="Pickel B."/>
            <person name="Atanasova L."/>
            <person name="Karlsson M."/>
            <person name="Huettel B."/>
            <person name="Barry K.W."/>
            <person name="Haridas S."/>
            <person name="Chen C."/>
            <person name="Bauer D."/>
            <person name="Andreopoulos W."/>
            <person name="Pangilinan J."/>
            <person name="LaButti K."/>
            <person name="Riley R."/>
            <person name="Lipzen A."/>
            <person name="Clum A."/>
            <person name="Drula E."/>
            <person name="Henrissat B."/>
            <person name="Kohler A."/>
            <person name="Grigoriev I.V."/>
            <person name="Martin F.M."/>
            <person name="Hacquard S."/>
        </authorList>
    </citation>
    <scope>NUCLEOTIDE SEQUENCE</scope>
    <source>
        <strain evidence="2">FSSC 5 MPI-SDFR-AT-0091</strain>
    </source>
</reference>
<dbReference type="Proteomes" id="UP000736672">
    <property type="component" value="Unassembled WGS sequence"/>
</dbReference>